<evidence type="ECO:0000256" key="1">
    <source>
        <dbReference type="SAM" id="MobiDB-lite"/>
    </source>
</evidence>
<dbReference type="PANTHER" id="PTHR15555:SF0">
    <property type="entry name" value="ZINC FINGER HIT DOMAIN-CONTAINING PROTEIN 2"/>
    <property type="match status" value="1"/>
</dbReference>
<feature type="region of interest" description="Disordered" evidence="1">
    <location>
        <begin position="170"/>
        <end position="200"/>
    </location>
</feature>
<accession>A0ABQ5SGI8</accession>
<evidence type="ECO:0000313" key="2">
    <source>
        <dbReference type="EMBL" id="GLI68558.1"/>
    </source>
</evidence>
<name>A0ABQ5SGI8_9CHLO</name>
<reference evidence="2 3" key="1">
    <citation type="journal article" date="2023" name="IScience">
        <title>Expanded male sex-determining region conserved during the evolution of homothallism in the green alga Volvox.</title>
        <authorList>
            <person name="Yamamoto K."/>
            <person name="Matsuzaki R."/>
            <person name="Mahakham W."/>
            <person name="Heman W."/>
            <person name="Sekimoto H."/>
            <person name="Kawachi M."/>
            <person name="Minakuchi Y."/>
            <person name="Toyoda A."/>
            <person name="Nozaki H."/>
        </authorList>
    </citation>
    <scope>NUCLEOTIDE SEQUENCE [LARGE SCALE GENOMIC DNA]</scope>
    <source>
        <strain evidence="2 3">NIES-4468</strain>
    </source>
</reference>
<protein>
    <submittedName>
        <fullName evidence="2">Uncharacterized protein</fullName>
    </submittedName>
</protein>
<dbReference type="PANTHER" id="PTHR15555">
    <property type="entry name" value="ZINC FINGER HIT DOMAIN CONTAINING PROTEIN 2 PROTEIN FON -RELATED"/>
    <property type="match status" value="1"/>
</dbReference>
<dbReference type="Proteomes" id="UP001165090">
    <property type="component" value="Unassembled WGS sequence"/>
</dbReference>
<organism evidence="2 3">
    <name type="scientific">Volvox africanus</name>
    <dbReference type="NCBI Taxonomy" id="51714"/>
    <lineage>
        <taxon>Eukaryota</taxon>
        <taxon>Viridiplantae</taxon>
        <taxon>Chlorophyta</taxon>
        <taxon>core chlorophytes</taxon>
        <taxon>Chlorophyceae</taxon>
        <taxon>CS clade</taxon>
        <taxon>Chlamydomonadales</taxon>
        <taxon>Volvocaceae</taxon>
        <taxon>Volvox</taxon>
    </lineage>
</organism>
<proteinExistence type="predicted"/>
<comment type="caution">
    <text evidence="2">The sequence shown here is derived from an EMBL/GenBank/DDBJ whole genome shotgun (WGS) entry which is preliminary data.</text>
</comment>
<evidence type="ECO:0000313" key="3">
    <source>
        <dbReference type="Proteomes" id="UP001165090"/>
    </source>
</evidence>
<sequence>MHGMERACIPPIGTSKDRPYAVSVLYDVATLLDNGRSSVLLALEDARRLMVATAAGVDVAIPAATDTTASSVTTDGAVDCKGPQLCQPVKVVAAAGGGCSKGPGGRDGPAMMPVPSKAERVRLTAAERKLWFFLVWANELSEEQYEDLAGIVSAEWQLLHATVVAGTGTGGQAGTGAGAGLAPGRGRGKGGRPRDSIRIV</sequence>
<gene>
    <name evidence="2" type="ORF">VaNZ11_013021</name>
</gene>
<dbReference type="EMBL" id="BSDZ01000080">
    <property type="protein sequence ID" value="GLI68558.1"/>
    <property type="molecule type" value="Genomic_DNA"/>
</dbReference>
<feature type="compositionally biased region" description="Gly residues" evidence="1">
    <location>
        <begin position="170"/>
        <end position="185"/>
    </location>
</feature>
<keyword evidence="3" id="KW-1185">Reference proteome</keyword>
<dbReference type="InterPro" id="IPR039646">
    <property type="entry name" value="ZNHIT2"/>
</dbReference>